<keyword evidence="3" id="KW-1185">Reference proteome</keyword>
<reference evidence="2 3" key="1">
    <citation type="submission" date="2019-03" db="EMBL/GenBank/DDBJ databases">
        <title>Genome sequence of Sphingomonas sp. 17J27-24.</title>
        <authorList>
            <person name="Kim M."/>
            <person name="Maeng S."/>
            <person name="Sathiyaraj S."/>
        </authorList>
    </citation>
    <scope>NUCLEOTIDE SEQUENCE [LARGE SCALE GENOMIC DNA]</scope>
    <source>
        <strain evidence="2 3">17J27-24</strain>
    </source>
</reference>
<feature type="domain" description="Thiamine phosphate synthase/TenI" evidence="1">
    <location>
        <begin position="34"/>
        <end position="165"/>
    </location>
</feature>
<proteinExistence type="predicted"/>
<name>A0A4Y8ZXI6_9SPHN</name>
<organism evidence="2 3">
    <name type="scientific">Sphingomonas parva</name>
    <dbReference type="NCBI Taxonomy" id="2555898"/>
    <lineage>
        <taxon>Bacteria</taxon>
        <taxon>Pseudomonadati</taxon>
        <taxon>Pseudomonadota</taxon>
        <taxon>Alphaproteobacteria</taxon>
        <taxon>Sphingomonadales</taxon>
        <taxon>Sphingomonadaceae</taxon>
        <taxon>Sphingomonas</taxon>
    </lineage>
</organism>
<evidence type="ECO:0000259" key="1">
    <source>
        <dbReference type="Pfam" id="PF02581"/>
    </source>
</evidence>
<dbReference type="Gene3D" id="3.20.20.70">
    <property type="entry name" value="Aldolase class I"/>
    <property type="match status" value="1"/>
</dbReference>
<dbReference type="RefSeq" id="WP_135084334.1">
    <property type="nucleotide sequence ID" value="NZ_SPDV01000007.1"/>
</dbReference>
<accession>A0A4Y8ZXI6</accession>
<protein>
    <submittedName>
        <fullName evidence="2">Thiamine phosphate synthase</fullName>
    </submittedName>
</protein>
<dbReference type="CDD" id="cd00564">
    <property type="entry name" value="TMP_TenI"/>
    <property type="match status" value="1"/>
</dbReference>
<evidence type="ECO:0000313" key="2">
    <source>
        <dbReference type="EMBL" id="TFI59549.1"/>
    </source>
</evidence>
<dbReference type="InterPro" id="IPR036206">
    <property type="entry name" value="ThiamineP_synth_sf"/>
</dbReference>
<dbReference type="InterPro" id="IPR013785">
    <property type="entry name" value="Aldolase_TIM"/>
</dbReference>
<comment type="caution">
    <text evidence="2">The sequence shown here is derived from an EMBL/GenBank/DDBJ whole genome shotgun (WGS) entry which is preliminary data.</text>
</comment>
<evidence type="ECO:0000313" key="3">
    <source>
        <dbReference type="Proteomes" id="UP000298213"/>
    </source>
</evidence>
<dbReference type="OrthoDB" id="8446047at2"/>
<dbReference type="EMBL" id="SPDV01000007">
    <property type="protein sequence ID" value="TFI59549.1"/>
    <property type="molecule type" value="Genomic_DNA"/>
</dbReference>
<dbReference type="SUPFAM" id="SSF51391">
    <property type="entry name" value="Thiamin phosphate synthase"/>
    <property type="match status" value="1"/>
</dbReference>
<dbReference type="Pfam" id="PF02581">
    <property type="entry name" value="TMP-TENI"/>
    <property type="match status" value="1"/>
</dbReference>
<dbReference type="GO" id="GO:0009228">
    <property type="term" value="P:thiamine biosynthetic process"/>
    <property type="evidence" value="ECO:0007669"/>
    <property type="project" value="UniProtKB-KW"/>
</dbReference>
<dbReference type="AlphaFoldDB" id="A0A4Y8ZXI6"/>
<dbReference type="InterPro" id="IPR022998">
    <property type="entry name" value="ThiamineP_synth_TenI"/>
</dbReference>
<dbReference type="Proteomes" id="UP000298213">
    <property type="component" value="Unassembled WGS sequence"/>
</dbReference>
<gene>
    <name evidence="2" type="ORF">E2493_05020</name>
</gene>
<sequence>MPRRQPLPRLWLMTDERLGERLWAALERLPRGAGVVFRYYSTPPRERRTLFAEVRRVARRRGLMLIVAGPRRLAGDGVHNRQGRGLRTASAHDLRELRAAERAGAGLVFLSPVFPTRSHPGARPLGRARFGLIAGQARVPVVALGGVDARNARTLPGAYGWAAIDAWC</sequence>